<keyword evidence="6" id="KW-1185">Reference proteome</keyword>
<dbReference type="UCSC" id="C08G5.7a">
    <property type="organism name" value="c. elegans"/>
</dbReference>
<dbReference type="WormBase" id="C08G5.7a">
    <property type="protein sequence ID" value="CE46754"/>
    <property type="gene ID" value="WBGene00044418"/>
</dbReference>
<feature type="transmembrane region" description="Helical" evidence="2">
    <location>
        <begin position="121"/>
        <end position="142"/>
    </location>
</feature>
<dbReference type="InParanoid" id="Q4W4Y6"/>
<dbReference type="STRING" id="6239.C08G5.7a.1"/>
<dbReference type="RefSeq" id="NP_001040737.2">
    <property type="nucleotide sequence ID" value="NM_001047272.3"/>
</dbReference>
<dbReference type="OMA" id="IECHRAQ"/>
<dbReference type="OrthoDB" id="5820699at2759"/>
<dbReference type="CTD" id="3565208"/>
<keyword evidence="2" id="KW-0812">Transmembrane</keyword>
<dbReference type="SMR" id="Q4W4Y6"/>
<dbReference type="eggNOG" id="ENOG502SYC7">
    <property type="taxonomic scope" value="Eukaryota"/>
</dbReference>
<keyword evidence="2" id="KW-0472">Membrane</keyword>
<reference evidence="5 6" key="1">
    <citation type="journal article" date="1998" name="Science">
        <title>Genome sequence of the nematode C. elegans: a platform for investigating biology.</title>
        <authorList>
            <consortium name="The C. elegans sequencing consortium"/>
            <person name="Sulson J.E."/>
            <person name="Waterston R."/>
        </authorList>
    </citation>
    <scope>NUCLEOTIDE SEQUENCE [LARGE SCALE GENOMIC DNA]</scope>
    <source>
        <strain evidence="5 6">Bristol N2</strain>
    </source>
</reference>
<dbReference type="ExpressionAtlas" id="Q4W4Y6">
    <property type="expression patterns" value="baseline and differential"/>
</dbReference>
<dbReference type="GeneID" id="3565208"/>
<feature type="compositionally biased region" description="Pro residues" evidence="1">
    <location>
        <begin position="223"/>
        <end position="236"/>
    </location>
</feature>
<dbReference type="EMBL" id="BX284602">
    <property type="protein sequence ID" value="CCD63747.2"/>
    <property type="molecule type" value="Genomic_DNA"/>
</dbReference>
<protein>
    <submittedName>
        <fullName evidence="5">EGF-like domain-containing protein</fullName>
    </submittedName>
</protein>
<evidence type="ECO:0000313" key="7">
    <source>
        <dbReference type="WormBase" id="C08G5.7a"/>
    </source>
</evidence>
<dbReference type="PaxDb" id="6239-C08G5.7a"/>
<dbReference type="HOGENOM" id="CLU_1107927_0_0_1"/>
<evidence type="ECO:0000256" key="2">
    <source>
        <dbReference type="SAM" id="Phobius"/>
    </source>
</evidence>
<feature type="domain" description="EGF-like" evidence="3 4">
    <location>
        <begin position="82"/>
        <end position="93"/>
    </location>
</feature>
<evidence type="ECO:0000313" key="5">
    <source>
        <dbReference type="EMBL" id="CCD63747.2"/>
    </source>
</evidence>
<sequence>MEHFPAVCCFGGEPFLDFHRNSSIDPTDWSADLVTETNTTSFIEKLAQFGLTGSADCQLYNISFSDLADQALFDAYKASFMCRCPFGYFGQSCELHHQIEIPPISLALSAKNSLSPPPDPMVMLLVIAAVVLALMGVLAMMVKGCFCDCFGPMSREDPYDKPLDPEDVRRCLKKVRENQAAREMAREPLVTHLPPPSGLPPMVSESYSAPYAQAPPTSTGYPSAPPMPRPSSPPPAYSAIYKPPNMTSSQI</sequence>
<dbReference type="PROSITE" id="PS01186">
    <property type="entry name" value="EGF_2"/>
    <property type="match status" value="1"/>
</dbReference>
<keyword evidence="2" id="KW-1133">Transmembrane helix</keyword>
<dbReference type="PROSITE" id="PS00022">
    <property type="entry name" value="EGF_1"/>
    <property type="match status" value="1"/>
</dbReference>
<feature type="region of interest" description="Disordered" evidence="1">
    <location>
        <begin position="182"/>
        <end position="251"/>
    </location>
</feature>
<name>Q4W4Y6_CAEEL</name>
<dbReference type="AGR" id="WB:WBGene00044418"/>
<dbReference type="InterPro" id="IPR000742">
    <property type="entry name" value="EGF"/>
</dbReference>
<organism evidence="5 6">
    <name type="scientific">Caenorhabditis elegans</name>
    <dbReference type="NCBI Taxonomy" id="6239"/>
    <lineage>
        <taxon>Eukaryota</taxon>
        <taxon>Metazoa</taxon>
        <taxon>Ecdysozoa</taxon>
        <taxon>Nematoda</taxon>
        <taxon>Chromadorea</taxon>
        <taxon>Rhabditida</taxon>
        <taxon>Rhabditina</taxon>
        <taxon>Rhabditomorpha</taxon>
        <taxon>Rhabditoidea</taxon>
        <taxon>Rhabditidae</taxon>
        <taxon>Peloderinae</taxon>
        <taxon>Caenorhabditis</taxon>
    </lineage>
</organism>
<gene>
    <name evidence="5 7" type="ORF">C08G5.7</name>
    <name evidence="5" type="ORF">CELE_C08G5.7</name>
</gene>
<proteinExistence type="predicted"/>
<evidence type="ECO:0000259" key="4">
    <source>
        <dbReference type="PROSITE" id="PS01186"/>
    </source>
</evidence>
<accession>Q4W4Y6</accession>
<evidence type="ECO:0000313" key="6">
    <source>
        <dbReference type="Proteomes" id="UP000001940"/>
    </source>
</evidence>
<evidence type="ECO:0000256" key="1">
    <source>
        <dbReference type="SAM" id="MobiDB-lite"/>
    </source>
</evidence>
<dbReference type="FunCoup" id="Q4W4Y6">
    <property type="interactions" value="2"/>
</dbReference>
<dbReference type="Proteomes" id="UP000001940">
    <property type="component" value="Chromosome II"/>
</dbReference>
<evidence type="ECO:0000259" key="3">
    <source>
        <dbReference type="PROSITE" id="PS00022"/>
    </source>
</evidence>
<dbReference type="AlphaFoldDB" id="Q4W4Y6"/>
<dbReference type="KEGG" id="cel:CELE_C08G5.7"/>
<dbReference type="Bgee" id="WBGene00044418">
    <property type="expression patterns" value="Expressed in anatomical system and 4 other cell types or tissues"/>
</dbReference>